<protein>
    <submittedName>
        <fullName evidence="2">(pine wood nematode) hypothetical protein</fullName>
    </submittedName>
</protein>
<dbReference type="Proteomes" id="UP000095284">
    <property type="component" value="Unplaced"/>
</dbReference>
<feature type="compositionally biased region" description="Basic and acidic residues" evidence="1">
    <location>
        <begin position="108"/>
        <end position="129"/>
    </location>
</feature>
<feature type="compositionally biased region" description="Basic residues" evidence="1">
    <location>
        <begin position="136"/>
        <end position="150"/>
    </location>
</feature>
<organism evidence="4 6">
    <name type="scientific">Bursaphelenchus xylophilus</name>
    <name type="common">Pinewood nematode worm</name>
    <name type="synonym">Aphelenchoides xylophilus</name>
    <dbReference type="NCBI Taxonomy" id="6326"/>
    <lineage>
        <taxon>Eukaryota</taxon>
        <taxon>Metazoa</taxon>
        <taxon>Ecdysozoa</taxon>
        <taxon>Nematoda</taxon>
        <taxon>Chromadorea</taxon>
        <taxon>Rhabditida</taxon>
        <taxon>Tylenchina</taxon>
        <taxon>Tylenchomorpha</taxon>
        <taxon>Aphelenchoidea</taxon>
        <taxon>Aphelenchoididae</taxon>
        <taxon>Bursaphelenchus</taxon>
    </lineage>
</organism>
<gene>
    <name evidence="2" type="ORF">BXYJ_LOCUS11684</name>
</gene>
<evidence type="ECO:0000313" key="5">
    <source>
        <dbReference type="Proteomes" id="UP000659654"/>
    </source>
</evidence>
<dbReference type="EMBL" id="CAJFDI010000005">
    <property type="protein sequence ID" value="CAD5231588.1"/>
    <property type="molecule type" value="Genomic_DNA"/>
</dbReference>
<evidence type="ECO:0000256" key="1">
    <source>
        <dbReference type="SAM" id="MobiDB-lite"/>
    </source>
</evidence>
<proteinExistence type="predicted"/>
<reference evidence="3" key="2">
    <citation type="submission" date="2020-08" db="EMBL/GenBank/DDBJ databases">
        <authorList>
            <person name="Kikuchi T."/>
        </authorList>
    </citation>
    <scope>NUCLEOTIDE SEQUENCE</scope>
    <source>
        <strain evidence="2">Ka4C1</strain>
    </source>
</reference>
<dbReference type="EMBL" id="CAJFCV020000005">
    <property type="protein sequence ID" value="CAG9122842.1"/>
    <property type="molecule type" value="Genomic_DNA"/>
</dbReference>
<accession>A0A1I7RSP9</accession>
<keyword evidence="5" id="KW-1185">Reference proteome</keyword>
<evidence type="ECO:0000313" key="4">
    <source>
        <dbReference type="Proteomes" id="UP000095284"/>
    </source>
</evidence>
<sequence>MGCKPSTARLRPRSSLPQMSRGAFPQHGHYHTDVSTEELPPKLNKHLEKRGKEKNQKNQPSKPSVSLQIQGTQESVQNNLKTMAPTAQAQNTAKKEKNTKEGQNQANENKEMEINPESEERKVVEKVDDFYVNANHQRRQNLQKERRQKRLEKMEREKGKDYVDEIIGIREDKQGRRMMARMNARAEDDTLYEVYGEMPTVYYSEEIQPLDTRGELPAKINHDVEAR</sequence>
<feature type="compositionally biased region" description="Polar residues" evidence="1">
    <location>
        <begin position="57"/>
        <end position="92"/>
    </location>
</feature>
<dbReference type="WBParaSite" id="BXY_0375300.1">
    <property type="protein sequence ID" value="BXY_0375300.1"/>
    <property type="gene ID" value="BXY_0375300"/>
</dbReference>
<dbReference type="Proteomes" id="UP000659654">
    <property type="component" value="Unassembled WGS sequence"/>
</dbReference>
<evidence type="ECO:0000313" key="3">
    <source>
        <dbReference type="EMBL" id="CAG9122842.1"/>
    </source>
</evidence>
<dbReference type="AlphaFoldDB" id="A0A1I7RSP9"/>
<feature type="region of interest" description="Disordered" evidence="1">
    <location>
        <begin position="1"/>
        <end position="158"/>
    </location>
</feature>
<evidence type="ECO:0000313" key="2">
    <source>
        <dbReference type="EMBL" id="CAD5231588.1"/>
    </source>
</evidence>
<dbReference type="SMR" id="A0A1I7RSP9"/>
<reference evidence="6" key="1">
    <citation type="submission" date="2016-11" db="UniProtKB">
        <authorList>
            <consortium name="WormBaseParasite"/>
        </authorList>
    </citation>
    <scope>IDENTIFICATION</scope>
</reference>
<name>A0A1I7RSP9_BURXY</name>
<evidence type="ECO:0000313" key="6">
    <source>
        <dbReference type="WBParaSite" id="BXY_0375300.1"/>
    </source>
</evidence>
<dbReference type="Proteomes" id="UP000582659">
    <property type="component" value="Unassembled WGS sequence"/>
</dbReference>